<feature type="disulfide bond" evidence="6">
    <location>
        <begin position="76"/>
        <end position="406"/>
    </location>
</feature>
<dbReference type="InterPro" id="IPR016274">
    <property type="entry name" value="Histidine_acid_Pase_euk"/>
</dbReference>
<dbReference type="AlphaFoldDB" id="A0A7J6IJF4"/>
<evidence type="ECO:0000256" key="4">
    <source>
        <dbReference type="ARBA" id="ARBA00023180"/>
    </source>
</evidence>
<dbReference type="PANTHER" id="PTHR20963">
    <property type="entry name" value="MULTIPLE INOSITOL POLYPHOSPHATE PHOSPHATASE-RELATED"/>
    <property type="match status" value="1"/>
</dbReference>
<comment type="caution">
    <text evidence="8">The sequence shown here is derived from an EMBL/GenBank/DDBJ whole genome shotgun (WGS) entry which is preliminary data.</text>
</comment>
<feature type="region of interest" description="Disordered" evidence="7">
    <location>
        <begin position="412"/>
        <end position="440"/>
    </location>
</feature>
<dbReference type="OrthoDB" id="6509975at2759"/>
<gene>
    <name evidence="8" type="primary">PHO1-0</name>
    <name evidence="8" type="ORF">CGGC5_v015498</name>
</gene>
<keyword evidence="3" id="KW-0378">Hydrolase</keyword>
<keyword evidence="4" id="KW-0325">Glycoprotein</keyword>
<dbReference type="FunCoup" id="A0A7J6IJF4">
    <property type="interactions" value="462"/>
</dbReference>
<organism evidence="8 9">
    <name type="scientific">Colletotrichum fructicola (strain Nara gc5)</name>
    <name type="common">Anthracnose fungus</name>
    <name type="synonym">Colletotrichum gloeosporioides (strain Nara gc5)</name>
    <dbReference type="NCBI Taxonomy" id="1213859"/>
    <lineage>
        <taxon>Eukaryota</taxon>
        <taxon>Fungi</taxon>
        <taxon>Dikarya</taxon>
        <taxon>Ascomycota</taxon>
        <taxon>Pezizomycotina</taxon>
        <taxon>Sordariomycetes</taxon>
        <taxon>Hypocreomycetidae</taxon>
        <taxon>Glomerellales</taxon>
        <taxon>Glomerellaceae</taxon>
        <taxon>Colletotrichum</taxon>
        <taxon>Colletotrichum gloeosporioides species complex</taxon>
    </lineage>
</organism>
<reference evidence="8 9" key="2">
    <citation type="submission" date="2020-04" db="EMBL/GenBank/DDBJ databases">
        <title>Genome sequencing and assembly of multiple isolates from the Colletotrichum gloeosporioides species complex.</title>
        <authorList>
            <person name="Gan P."/>
            <person name="Shirasu K."/>
        </authorList>
    </citation>
    <scope>NUCLEOTIDE SEQUENCE [LARGE SCALE GENOMIC DNA]</scope>
    <source>
        <strain evidence="8 9">Nara gc5</strain>
    </source>
</reference>
<evidence type="ECO:0000256" key="5">
    <source>
        <dbReference type="PIRSR" id="PIRSR000894-1"/>
    </source>
</evidence>
<sequence length="519" mass="56757">MPCHDSRRRDDRFRTALRTASQGIIKIKWPSQSSVSFASPLACETAEHPLEHLGANGPWYAGPNVNGISSDIPENCFVDQAAYVSRHGSRYPDPGAYNGWVSMQERFQAGNYTASGSLSFLPNWRTALTNPSSQIANLSPTGYKEAHDLGYTLRTRYPDLYNEGEEFMVWANNYSRVLQTAKLFVRGFLGTNATLFGDIVSVTSKGFPGGIGDSLAPSDMCPTFADTEGGDYVSQWNDVWIPPVLERLQGLITGNLTLTENDVSQIPYLCGYESQITGRLSPWCDVFSDEEFLQYEYFQDLRYYYGVGPGTDIPSKMMTPYLNALMALFGEGPSVTGKRADGSTFTLPKLIVSFLNDGQLNELVTASGVMDSQAPLSPTEKDDNRAWVSSRYTTMRGTIAFERLNCAVSGNGTHGNSTRTSPPVKRCSNSTAPSPGGSHNATYVRIRLNDAVYPLPSCKNGPGSSCLLEDYRKYVSDKLDSEGNWITNCNVTAAGAPSIVKGASFYTDLASPWLSHVAP</sequence>
<evidence type="ECO:0000256" key="3">
    <source>
        <dbReference type="ARBA" id="ARBA00022801"/>
    </source>
</evidence>
<dbReference type="GeneID" id="43608209"/>
<dbReference type="CDD" id="cd07061">
    <property type="entry name" value="HP_HAP_like"/>
    <property type="match status" value="1"/>
</dbReference>
<dbReference type="Pfam" id="PF00328">
    <property type="entry name" value="His_Phos_2"/>
    <property type="match status" value="1"/>
</dbReference>
<dbReference type="EC" id="3.1.3.8" evidence="2"/>
<feature type="active site" description="Proton donor" evidence="5">
    <location>
        <position position="357"/>
    </location>
</feature>
<evidence type="ECO:0000256" key="7">
    <source>
        <dbReference type="SAM" id="MobiDB-lite"/>
    </source>
</evidence>
<proteinExistence type="inferred from homology"/>
<dbReference type="InterPro" id="IPR000560">
    <property type="entry name" value="His_Pase_clade-2"/>
</dbReference>
<name>A0A7J6IJF4_COLFN</name>
<feature type="disulfide bond" evidence="6">
    <location>
        <begin position="458"/>
        <end position="466"/>
    </location>
</feature>
<dbReference type="GO" id="GO:0009277">
    <property type="term" value="C:fungal-type cell wall"/>
    <property type="evidence" value="ECO:0007669"/>
    <property type="project" value="TreeGrafter"/>
</dbReference>
<dbReference type="RefSeq" id="XP_066007485.1">
    <property type="nucleotide sequence ID" value="XM_066153272.1"/>
</dbReference>
<feature type="active site" description="Nucleophile" evidence="5">
    <location>
        <position position="87"/>
    </location>
</feature>
<evidence type="ECO:0000313" key="8">
    <source>
        <dbReference type="EMBL" id="KAF4476726.1"/>
    </source>
</evidence>
<dbReference type="GO" id="GO:0016158">
    <property type="term" value="F:inositol hexakisphosphate 3-phosphatase activity"/>
    <property type="evidence" value="ECO:0007669"/>
    <property type="project" value="UniProtKB-EC"/>
</dbReference>
<dbReference type="SUPFAM" id="SSF53254">
    <property type="entry name" value="Phosphoglycerate mutase-like"/>
    <property type="match status" value="1"/>
</dbReference>
<dbReference type="InterPro" id="IPR033379">
    <property type="entry name" value="Acid_Pase_AS"/>
</dbReference>
<dbReference type="Gene3D" id="3.40.50.1240">
    <property type="entry name" value="Phosphoglycerate mutase-like"/>
    <property type="match status" value="1"/>
</dbReference>
<evidence type="ECO:0000256" key="1">
    <source>
        <dbReference type="ARBA" id="ARBA00005375"/>
    </source>
</evidence>
<accession>A0A7J6IJF4</accession>
<keyword evidence="9" id="KW-1185">Reference proteome</keyword>
<feature type="disulfide bond" evidence="6">
    <location>
        <begin position="270"/>
        <end position="284"/>
    </location>
</feature>
<dbReference type="PROSITE" id="PS00616">
    <property type="entry name" value="HIS_ACID_PHOSPHAT_1"/>
    <property type="match status" value="1"/>
</dbReference>
<evidence type="ECO:0000313" key="9">
    <source>
        <dbReference type="Proteomes" id="UP000011096"/>
    </source>
</evidence>
<dbReference type="InterPro" id="IPR029033">
    <property type="entry name" value="His_PPase_superfam"/>
</dbReference>
<dbReference type="PIRSF" id="PIRSF000894">
    <property type="entry name" value="Acid_phosphatase"/>
    <property type="match status" value="1"/>
</dbReference>
<dbReference type="GO" id="GO:0003993">
    <property type="term" value="F:acid phosphatase activity"/>
    <property type="evidence" value="ECO:0007669"/>
    <property type="project" value="TreeGrafter"/>
</dbReference>
<dbReference type="Proteomes" id="UP000011096">
    <property type="component" value="Unassembled WGS sequence"/>
</dbReference>
<dbReference type="InParanoid" id="A0A7J6IJF4"/>
<evidence type="ECO:0000256" key="6">
    <source>
        <dbReference type="PIRSR" id="PIRSR000894-2"/>
    </source>
</evidence>
<protein>
    <recommendedName>
        <fullName evidence="2">3-phytase</fullName>
        <ecNumber evidence="2">3.1.3.8</ecNumber>
    </recommendedName>
</protein>
<evidence type="ECO:0000256" key="2">
    <source>
        <dbReference type="ARBA" id="ARBA00012632"/>
    </source>
</evidence>
<dbReference type="EMBL" id="ANPB02000009">
    <property type="protein sequence ID" value="KAF4476726.1"/>
    <property type="molecule type" value="Genomic_DNA"/>
</dbReference>
<keyword evidence="6" id="KW-1015">Disulfide bond</keyword>
<reference evidence="8 9" key="1">
    <citation type="submission" date="2012-08" db="EMBL/GenBank/DDBJ databases">
        <authorList>
            <person name="Gan P.H.P."/>
            <person name="Ikeda K."/>
            <person name="Irieda H."/>
            <person name="Narusaka M."/>
            <person name="O'Connell R.J."/>
            <person name="Narusaka Y."/>
            <person name="Takano Y."/>
            <person name="Kubo Y."/>
            <person name="Shirasu K."/>
        </authorList>
    </citation>
    <scope>NUCLEOTIDE SEQUENCE [LARGE SCALE GENOMIC DNA]</scope>
    <source>
        <strain evidence="8 9">Nara gc5</strain>
    </source>
</reference>
<dbReference type="PANTHER" id="PTHR20963:SF23">
    <property type="entry name" value="3-PHYTASE"/>
    <property type="match status" value="1"/>
</dbReference>
<comment type="similarity">
    <text evidence="1">Belongs to the histidine acid phosphatase family.</text>
</comment>